<evidence type="ECO:0000256" key="6">
    <source>
        <dbReference type="ARBA" id="ARBA00023192"/>
    </source>
</evidence>
<dbReference type="PANTHER" id="PTHR10314">
    <property type="entry name" value="CYSTATHIONINE BETA-SYNTHASE"/>
    <property type="match status" value="1"/>
</dbReference>
<keyword evidence="4 8" id="KW-0808">Transferase</keyword>
<dbReference type="CDD" id="cd01561">
    <property type="entry name" value="CBS_like"/>
    <property type="match status" value="1"/>
</dbReference>
<evidence type="ECO:0000256" key="2">
    <source>
        <dbReference type="ARBA" id="ARBA00007103"/>
    </source>
</evidence>
<dbReference type="SUPFAM" id="SSF53686">
    <property type="entry name" value="Tryptophan synthase beta subunit-like PLP-dependent enzymes"/>
    <property type="match status" value="1"/>
</dbReference>
<keyword evidence="3" id="KW-0028">Amino-acid biosynthesis</keyword>
<comment type="similarity">
    <text evidence="2">Belongs to the cysteine synthase/cystathionine beta-synthase family.</text>
</comment>
<accession>A0A7C5U9I5</accession>
<reference evidence="8" key="1">
    <citation type="journal article" date="2020" name="mSystems">
        <title>Genome- and Community-Level Interaction Insights into Carbon Utilization and Element Cycling Functions of Hydrothermarchaeota in Hydrothermal Sediment.</title>
        <authorList>
            <person name="Zhou Z."/>
            <person name="Liu Y."/>
            <person name="Xu W."/>
            <person name="Pan J."/>
            <person name="Luo Z.H."/>
            <person name="Li M."/>
        </authorList>
    </citation>
    <scope>NUCLEOTIDE SEQUENCE [LARGE SCALE GENOMIC DNA]</scope>
    <source>
        <strain evidence="8">SpSt-1084</strain>
    </source>
</reference>
<gene>
    <name evidence="8" type="primary">cysK</name>
    <name evidence="8" type="ORF">ENM42_01615</name>
</gene>
<dbReference type="InterPro" id="IPR036052">
    <property type="entry name" value="TrpB-like_PALP_sf"/>
</dbReference>
<dbReference type="InterPro" id="IPR050214">
    <property type="entry name" value="Cys_Synth/Cystath_Beta-Synth"/>
</dbReference>
<dbReference type="InterPro" id="IPR005859">
    <property type="entry name" value="CysK"/>
</dbReference>
<evidence type="ECO:0000256" key="4">
    <source>
        <dbReference type="ARBA" id="ARBA00022679"/>
    </source>
</evidence>
<comment type="caution">
    <text evidence="8">The sequence shown here is derived from an EMBL/GenBank/DDBJ whole genome shotgun (WGS) entry which is preliminary data.</text>
</comment>
<evidence type="ECO:0000256" key="3">
    <source>
        <dbReference type="ARBA" id="ARBA00022605"/>
    </source>
</evidence>
<organism evidence="8">
    <name type="scientific">Caldiarchaeum subterraneum</name>
    <dbReference type="NCBI Taxonomy" id="311458"/>
    <lineage>
        <taxon>Archaea</taxon>
        <taxon>Nitrososphaerota</taxon>
        <taxon>Candidatus Caldarchaeales</taxon>
        <taxon>Candidatus Caldarchaeaceae</taxon>
        <taxon>Candidatus Caldarchaeum</taxon>
    </lineage>
</organism>
<protein>
    <submittedName>
        <fullName evidence="8">Cysteine synthase A</fullName>
        <ecNumber evidence="8">2.5.1.47</ecNumber>
    </submittedName>
</protein>
<dbReference type="NCBIfam" id="TIGR01136">
    <property type="entry name" value="cysKM"/>
    <property type="match status" value="1"/>
</dbReference>
<dbReference type="GO" id="GO:0004124">
    <property type="term" value="F:cysteine synthase activity"/>
    <property type="evidence" value="ECO:0007669"/>
    <property type="project" value="UniProtKB-EC"/>
</dbReference>
<dbReference type="FunFam" id="3.40.50.1100:FF:000006">
    <property type="entry name" value="Cysteine synthase"/>
    <property type="match status" value="1"/>
</dbReference>
<dbReference type="Pfam" id="PF00291">
    <property type="entry name" value="PALP"/>
    <property type="match status" value="1"/>
</dbReference>
<dbReference type="AlphaFoldDB" id="A0A7C5U9I5"/>
<evidence type="ECO:0000313" key="8">
    <source>
        <dbReference type="EMBL" id="HHR40506.1"/>
    </source>
</evidence>
<keyword evidence="6" id="KW-0198">Cysteine biosynthesis</keyword>
<evidence type="ECO:0000259" key="7">
    <source>
        <dbReference type="Pfam" id="PF00291"/>
    </source>
</evidence>
<dbReference type="EMBL" id="DRXS01000087">
    <property type="protein sequence ID" value="HHR40506.1"/>
    <property type="molecule type" value="Genomic_DNA"/>
</dbReference>
<dbReference type="InterPro" id="IPR001926">
    <property type="entry name" value="TrpB-like_PALP"/>
</dbReference>
<evidence type="ECO:0000256" key="5">
    <source>
        <dbReference type="ARBA" id="ARBA00022898"/>
    </source>
</evidence>
<dbReference type="InterPro" id="IPR005856">
    <property type="entry name" value="Cys_synth"/>
</dbReference>
<keyword evidence="5" id="KW-0663">Pyridoxal phosphate</keyword>
<proteinExistence type="inferred from homology"/>
<evidence type="ECO:0000256" key="1">
    <source>
        <dbReference type="ARBA" id="ARBA00001933"/>
    </source>
</evidence>
<dbReference type="NCBIfam" id="TIGR01139">
    <property type="entry name" value="cysK"/>
    <property type="match status" value="1"/>
</dbReference>
<dbReference type="EC" id="2.5.1.47" evidence="8"/>
<name>A0A7C5U9I5_CALS0</name>
<dbReference type="Gene3D" id="3.40.50.1100">
    <property type="match status" value="2"/>
</dbReference>
<comment type="cofactor">
    <cofactor evidence="1">
        <name>pyridoxal 5'-phosphate</name>
        <dbReference type="ChEBI" id="CHEBI:597326"/>
    </cofactor>
</comment>
<feature type="domain" description="Tryptophan synthase beta chain-like PALP" evidence="7">
    <location>
        <begin position="8"/>
        <end position="297"/>
    </location>
</feature>
<dbReference type="GO" id="GO:0006535">
    <property type="term" value="P:cysteine biosynthetic process from serine"/>
    <property type="evidence" value="ECO:0007669"/>
    <property type="project" value="InterPro"/>
</dbReference>
<sequence length="343" mass="37923">MKTGEDILDIIGNTPLLRLRNIEKKHGLTAELWAKLEFYNPSGSLKDRIYREMITKAIERGDLRPGMEILEVSTGNAGIACSFVGTHIGYRVTIVMPEGMSEERKQLIKAFGGNLVFTPGAESDVDLSLRKAEEMMKQHPGKYWFPNQFTNPDNVQAHIKTTGPEIWEQTKGTVDCFVMSQGSGGTVSGVGKFLKEKKPSVKIYTVEPAEAPIISEGLWGSHKIEGIGDGFIPRNLDLSICDGVVTTTSDEAIETARELARMEGIFAGISTGCNIAAAVKVAKKHPHIRKIVTLVCDSGNRYLSTELYGPGKKHVEIPEREHSLDDYTLEMRKKHAGRLEIIR</sequence>